<dbReference type="EMBL" id="BGPR01000617">
    <property type="protein sequence ID" value="GBM28682.1"/>
    <property type="molecule type" value="Genomic_DNA"/>
</dbReference>
<accession>A0A4Y2EHR0</accession>
<keyword evidence="2" id="KW-1185">Reference proteome</keyword>
<reference evidence="1 2" key="1">
    <citation type="journal article" date="2019" name="Sci. Rep.">
        <title>Orb-weaving spider Araneus ventricosus genome elucidates the spidroin gene catalogue.</title>
        <authorList>
            <person name="Kono N."/>
            <person name="Nakamura H."/>
            <person name="Ohtoshi R."/>
            <person name="Moran D.A.P."/>
            <person name="Shinohara A."/>
            <person name="Yoshida Y."/>
            <person name="Fujiwara M."/>
            <person name="Mori M."/>
            <person name="Tomita M."/>
            <person name="Arakawa K."/>
        </authorList>
    </citation>
    <scope>NUCLEOTIDE SEQUENCE [LARGE SCALE GENOMIC DNA]</scope>
</reference>
<dbReference type="Proteomes" id="UP000499080">
    <property type="component" value="Unassembled WGS sequence"/>
</dbReference>
<dbReference type="AlphaFoldDB" id="A0A4Y2EHR0"/>
<proteinExistence type="predicted"/>
<evidence type="ECO:0000313" key="1">
    <source>
        <dbReference type="EMBL" id="GBM28682.1"/>
    </source>
</evidence>
<sequence>MGSPTSPQAQESLSDKWKLLRNERNGACPVTNRTSSSVHKTGFRSTVLSILRTESPVFPSPIVVVTMRCVVYYQILGQVSQREDRWSFCICECVHFTLHYDTPLIPEIKISGLQFG</sequence>
<name>A0A4Y2EHR0_ARAVE</name>
<evidence type="ECO:0000313" key="2">
    <source>
        <dbReference type="Proteomes" id="UP000499080"/>
    </source>
</evidence>
<organism evidence="1 2">
    <name type="scientific">Araneus ventricosus</name>
    <name type="common">Orbweaver spider</name>
    <name type="synonym">Epeira ventricosa</name>
    <dbReference type="NCBI Taxonomy" id="182803"/>
    <lineage>
        <taxon>Eukaryota</taxon>
        <taxon>Metazoa</taxon>
        <taxon>Ecdysozoa</taxon>
        <taxon>Arthropoda</taxon>
        <taxon>Chelicerata</taxon>
        <taxon>Arachnida</taxon>
        <taxon>Araneae</taxon>
        <taxon>Araneomorphae</taxon>
        <taxon>Entelegynae</taxon>
        <taxon>Araneoidea</taxon>
        <taxon>Araneidae</taxon>
        <taxon>Araneus</taxon>
    </lineage>
</organism>
<comment type="caution">
    <text evidence="1">The sequence shown here is derived from an EMBL/GenBank/DDBJ whole genome shotgun (WGS) entry which is preliminary data.</text>
</comment>
<protein>
    <submittedName>
        <fullName evidence="1">Uncharacterized protein</fullName>
    </submittedName>
</protein>
<gene>
    <name evidence="1" type="ORF">AVEN_116699_1</name>
</gene>